<dbReference type="Pfam" id="PF22621">
    <property type="entry name" value="CurL-like_PKS_C"/>
    <property type="match status" value="1"/>
</dbReference>
<dbReference type="InterPro" id="IPR001227">
    <property type="entry name" value="Ac_transferase_dom_sf"/>
</dbReference>
<keyword evidence="3 6" id="KW-0808">Transferase</keyword>
<dbReference type="InterPro" id="IPR016035">
    <property type="entry name" value="Acyl_Trfase/lysoPLipase"/>
</dbReference>
<comment type="caution">
    <text evidence="6">The sequence shown here is derived from an EMBL/GenBank/DDBJ whole genome shotgun (WGS) entry which is preliminary data.</text>
</comment>
<dbReference type="RefSeq" id="WP_253888509.1">
    <property type="nucleotide sequence ID" value="NZ_BAAAVB010000005.1"/>
</dbReference>
<dbReference type="InterPro" id="IPR014031">
    <property type="entry name" value="Ketoacyl_synth_C"/>
</dbReference>
<dbReference type="InterPro" id="IPR014030">
    <property type="entry name" value="Ketoacyl_synth_N"/>
</dbReference>
<evidence type="ECO:0000313" key="7">
    <source>
        <dbReference type="Proteomes" id="UP001205185"/>
    </source>
</evidence>
<dbReference type="InterPro" id="IPR016039">
    <property type="entry name" value="Thiolase-like"/>
</dbReference>
<dbReference type="Pfam" id="PF00109">
    <property type="entry name" value="ketoacyl-synt"/>
    <property type="match status" value="1"/>
</dbReference>
<dbReference type="GO" id="GO:0016740">
    <property type="term" value="F:transferase activity"/>
    <property type="evidence" value="ECO:0007669"/>
    <property type="project" value="UniProtKB-KW"/>
</dbReference>
<dbReference type="InterPro" id="IPR018201">
    <property type="entry name" value="Ketoacyl_synth_AS"/>
</dbReference>
<dbReference type="InterPro" id="IPR016036">
    <property type="entry name" value="Malonyl_transacylase_ACP-bd"/>
</dbReference>
<dbReference type="CDD" id="cd00833">
    <property type="entry name" value="PKS"/>
    <property type="match status" value="1"/>
</dbReference>
<keyword evidence="2" id="KW-0597">Phosphoprotein</keyword>
<organism evidence="6 7">
    <name type="scientific">Actinokineospora diospyrosa</name>
    <dbReference type="NCBI Taxonomy" id="103728"/>
    <lineage>
        <taxon>Bacteria</taxon>
        <taxon>Bacillati</taxon>
        <taxon>Actinomycetota</taxon>
        <taxon>Actinomycetes</taxon>
        <taxon>Pseudonocardiales</taxon>
        <taxon>Pseudonocardiaceae</taxon>
        <taxon>Actinokineospora</taxon>
    </lineage>
</organism>
<dbReference type="Pfam" id="PF00698">
    <property type="entry name" value="Acyl_transf_1"/>
    <property type="match status" value="1"/>
</dbReference>
<dbReference type="SUPFAM" id="SSF55048">
    <property type="entry name" value="Probable ACP-binding domain of malonyl-CoA ACP transacylase"/>
    <property type="match status" value="1"/>
</dbReference>
<dbReference type="InterPro" id="IPR014043">
    <property type="entry name" value="Acyl_transferase_dom"/>
</dbReference>
<dbReference type="Pfam" id="PF02801">
    <property type="entry name" value="Ketoacyl-synt_C"/>
    <property type="match status" value="1"/>
</dbReference>
<feature type="domain" description="Ketosynthase family 3 (KS3)" evidence="5">
    <location>
        <begin position="2"/>
        <end position="423"/>
    </location>
</feature>
<dbReference type="PANTHER" id="PTHR43775">
    <property type="entry name" value="FATTY ACID SYNTHASE"/>
    <property type="match status" value="1"/>
</dbReference>
<dbReference type="Gene3D" id="1.10.1200.10">
    <property type="entry name" value="ACP-like"/>
    <property type="match status" value="1"/>
</dbReference>
<dbReference type="PROSITE" id="PS00012">
    <property type="entry name" value="PHOSPHOPANTETHEINE"/>
    <property type="match status" value="1"/>
</dbReference>
<sequence>MDPEIAVVGMAGRFPGAVDLDEYWSTIVAGRVGLTRMTRDDLLAAGVSGDVVDAPSYVPVRGVLTDPEYFDSEFFGIPPREADIMDPQHRLLLQTAWDALESGGLTTNQAFGRVGVFAGAGYNYYLQQQVLARPDIVSAHGLLSIVLGNEKDHLATRIAYRLGLHGPAITVQTGCSTSLVAVHLACQSLRAGDTDVALAGGVYTAFPRLSGYVYEPKGIMSPDGSCRPFDTTANGTVPGSGVGVVALKRLADARRDGDLVHAVISGSAINNDGAGKVGYTAPGVAGQIDVLTRAYESAGVDPGTVGYLEAHGTATEVGDAIELAALGEVFTGTATCSLGSVKANIGHASAAAGVAGLIKVVLALRERRIPPLAGLKEPREELRGSPFTVDGVARDWVAGAQPRRAAVSSFGLGGTNVHMVVSEAEPVESTTAPGSGVVVVSARTEEALRAAAERLAAHLRGKPELALPDVAFTSQEHRRHFTHRIAVAASDAAGAAEALDVARGHTVQRRPNVVFLFPGQGAEAPGMAEWPYRHYPSFAADIDEGCAHLRDLLGLDLRDLLVGRDEHGLIHRTDVTQPALVLHEYALGRLLRSWGVRPAALIGHSVGEFAAACLAGELTLADTMRLVVERGALMQRAPEGGMVVVLAPEPVVRDHLADLDGLGIASVNAPEVVVVSGSTDALAVLRERLTGAGVTHRVLPAQRAFHSWMMAEAATGLDAVAATVEQHASSVEVISSVTGQVLPKGGRRPSGYWAEQLRSPVRYQDAIETAAGLGRVVFVEVGPGTGLIGSARQIPAAREAATVAVQPRRGDLLSGAGGLWSAGIDLDWSAVRVADGVQVPLPTYPFTRTRHWLDSAPQPHPAQPDPVPVEPVVTDAPGSVLGQVIDLWRSMLGVATIEAGSDFFTLGGESLLFLRMISQVQRRFGVSVEIAELAAAPTPAAIAAQVERA</sequence>
<dbReference type="SMART" id="SM00825">
    <property type="entry name" value="PKS_KS"/>
    <property type="match status" value="1"/>
</dbReference>
<evidence type="ECO:0000256" key="2">
    <source>
        <dbReference type="ARBA" id="ARBA00022553"/>
    </source>
</evidence>
<keyword evidence="1" id="KW-0596">Phosphopantetheine</keyword>
<dbReference type="PANTHER" id="PTHR43775:SF37">
    <property type="entry name" value="SI:DKEY-61P9.11"/>
    <property type="match status" value="1"/>
</dbReference>
<feature type="domain" description="Carrier" evidence="4">
    <location>
        <begin position="875"/>
        <end position="949"/>
    </location>
</feature>
<dbReference type="InterPro" id="IPR050091">
    <property type="entry name" value="PKS_NRPS_Biosynth_Enz"/>
</dbReference>
<evidence type="ECO:0000256" key="1">
    <source>
        <dbReference type="ARBA" id="ARBA00022450"/>
    </source>
</evidence>
<protein>
    <submittedName>
        <fullName evidence="6">Acyl transferase domain-containing protein</fullName>
    </submittedName>
</protein>
<dbReference type="Proteomes" id="UP001205185">
    <property type="component" value="Unassembled WGS sequence"/>
</dbReference>
<dbReference type="PROSITE" id="PS50075">
    <property type="entry name" value="CARRIER"/>
    <property type="match status" value="1"/>
</dbReference>
<dbReference type="InterPro" id="IPR009081">
    <property type="entry name" value="PP-bd_ACP"/>
</dbReference>
<evidence type="ECO:0000313" key="6">
    <source>
        <dbReference type="EMBL" id="MCP2271576.1"/>
    </source>
</evidence>
<dbReference type="SMART" id="SM00827">
    <property type="entry name" value="PKS_AT"/>
    <property type="match status" value="1"/>
</dbReference>
<name>A0ABT1IH30_9PSEU</name>
<accession>A0ABT1IH30</accession>
<evidence type="ECO:0000256" key="3">
    <source>
        <dbReference type="ARBA" id="ARBA00022679"/>
    </source>
</evidence>
<evidence type="ECO:0000259" key="4">
    <source>
        <dbReference type="PROSITE" id="PS50075"/>
    </source>
</evidence>
<dbReference type="SUPFAM" id="SSF47336">
    <property type="entry name" value="ACP-like"/>
    <property type="match status" value="1"/>
</dbReference>
<dbReference type="PROSITE" id="PS52004">
    <property type="entry name" value="KS3_2"/>
    <property type="match status" value="1"/>
</dbReference>
<dbReference type="PROSITE" id="PS00606">
    <property type="entry name" value="KS3_1"/>
    <property type="match status" value="1"/>
</dbReference>
<dbReference type="InterPro" id="IPR020841">
    <property type="entry name" value="PKS_Beta-ketoAc_synthase_dom"/>
</dbReference>
<keyword evidence="7" id="KW-1185">Reference proteome</keyword>
<dbReference type="InterPro" id="IPR006162">
    <property type="entry name" value="Ppantetheine_attach_site"/>
</dbReference>
<gene>
    <name evidence="6" type="ORF">LV75_004090</name>
</gene>
<dbReference type="Pfam" id="PF00550">
    <property type="entry name" value="PP-binding"/>
    <property type="match status" value="1"/>
</dbReference>
<proteinExistence type="predicted"/>
<dbReference type="SUPFAM" id="SSF52151">
    <property type="entry name" value="FabD/lysophospholipase-like"/>
    <property type="match status" value="1"/>
</dbReference>
<dbReference type="Gene3D" id="3.30.70.3290">
    <property type="match status" value="1"/>
</dbReference>
<dbReference type="SUPFAM" id="SSF53901">
    <property type="entry name" value="Thiolase-like"/>
    <property type="match status" value="1"/>
</dbReference>
<reference evidence="6 7" key="1">
    <citation type="submission" date="2022-06" db="EMBL/GenBank/DDBJ databases">
        <title>Genomic Encyclopedia of Archaeal and Bacterial Type Strains, Phase II (KMG-II): from individual species to whole genera.</title>
        <authorList>
            <person name="Goeker M."/>
        </authorList>
    </citation>
    <scope>NUCLEOTIDE SEQUENCE [LARGE SCALE GENOMIC DNA]</scope>
    <source>
        <strain evidence="6 7">DSM 44255</strain>
    </source>
</reference>
<dbReference type="InterPro" id="IPR036736">
    <property type="entry name" value="ACP-like_sf"/>
</dbReference>
<dbReference type="Gene3D" id="3.40.366.10">
    <property type="entry name" value="Malonyl-Coenzyme A Acyl Carrier Protein, domain 2"/>
    <property type="match status" value="1"/>
</dbReference>
<evidence type="ECO:0000259" key="5">
    <source>
        <dbReference type="PROSITE" id="PS52004"/>
    </source>
</evidence>
<dbReference type="EMBL" id="JAMTCO010000009">
    <property type="protein sequence ID" value="MCP2271576.1"/>
    <property type="molecule type" value="Genomic_DNA"/>
</dbReference>
<dbReference type="Gene3D" id="3.40.47.10">
    <property type="match status" value="1"/>
</dbReference>